<proteinExistence type="predicted"/>
<protein>
    <submittedName>
        <fullName evidence="2">Neck appendage protein</fullName>
    </submittedName>
</protein>
<dbReference type="NCBIfam" id="TIGR01665">
    <property type="entry name" value="put_anti_recept"/>
    <property type="match status" value="1"/>
</dbReference>
<evidence type="ECO:0000313" key="2">
    <source>
        <dbReference type="EMBL" id="DAE20313.1"/>
    </source>
</evidence>
<dbReference type="InterPro" id="IPR010572">
    <property type="entry name" value="Tail_dom"/>
</dbReference>
<reference evidence="2" key="1">
    <citation type="journal article" date="2021" name="Proc. Natl. Acad. Sci. U.S.A.">
        <title>A Catalog of Tens of Thousands of Viruses from Human Metagenomes Reveals Hidden Associations with Chronic Diseases.</title>
        <authorList>
            <person name="Tisza M.J."/>
            <person name="Buck C.B."/>
        </authorList>
    </citation>
    <scope>NUCLEOTIDE SEQUENCE</scope>
    <source>
        <strain evidence="2">CtV7t52</strain>
    </source>
</reference>
<sequence>MIYLQEGNFPLNEAFSSEIVQEANSTYQLTFKFPTSDPKWALLTPETELVADDLHGEQCFTIFEVEKQHGYVTVYANQVATLLNGYSISKINVDRVNGATVMNALVAGFKRETPFTFFSDVMSKHTLNLKDISAMEALAKDKHSIVGQWGGDLVRDKYSVRLLENGGIENESLFAYKKNMKSFQESKSTKELRTRIHFKRVIEAHEEGKKDQILTVTIDSPLINKYKNIYEADMEVQDQDVVDQKTLEDYGKRYFRETLCDMIEESLEIDVVGQADQPVHMFDIVSIFHEGYNVDLRKKITKYKFNPMSIKLVSIGFGEVTRTLADSISGMVNDSVDKKMKSYDAEYEAKVQKLVDNANTEYNKQAKDLELKITDGIEQAKAQAEVVKQEISAQVTDKIAAANQANKNEIVEEFKAKYNGIEVKMQGLKATTDKLKTSDADIQKLINDFKVQTQSQFVGIQGAQSRFEQTTEKAISDLTNVANGKADRSYVEQTAEGLKEQFSNFTFSGGPNLIRNSGYKDGLKHFSGTANRFRLGTHPFYYNGTKPIVIIFNNSTNEVLYQTNRFVLERNTDYVLNFRGFNNSALTSYEVFVLGRKKDETQNFTIIKHLLKPTKLSNQRVEDVSLTFNSGEMDNAYVRFDNNGSNGRQADLYIAEIDLYKGTNKRPWQPAPEDQDYLITQAQATFERTANGISQKITAIEQLTGRDGELESRMKRFTEERTANSYQSVTELLSRDYVAKNKYTEDLNVITRRFEEIVQAGENLLKNSGNPQNVEGWGYYDPGLNPEVAITTNSTYYNGSRNLFSIVNAKNHLKPAASQRFNIKRNTIYTISFDTISSDNLKNATFHFLARKKGETATLTKVFTLADKIAIPQDRITRYYFTVNSGDYDEAFLRFDNNGSSNGQPANLYFGDIDVYEGTIKRSYQPPANDGSSVIEAKLAEFKQGIDGQFATFSTEFGKNLKNVTDGIDSKLVTHEHRFDSKLLSQKSDVERQLNVYKADLNGQFANYKQTINGQVAELVSQFDGVLKKTDVQISPGQISFGTGKMINGRSISSLLVQDPESIALIAKLIKVKGDMVVDGSITSRHLASQSVQTGHMESGSVTTQILASNAVTADKLLVDSAMINKLVTNKAFIKELISQKTFTTELDAITIAAERIQGGRLSANNGSTVFDLDNGTLNMYSNTGTIRRIDDTSSSQFIKMTKSGFIAEQFRDSNAALMVIGTNHNKNPKEVERHDNETFAGIRLWSGKGSGKEESLTEFVGDRVLVYNNGPNRSPWNFHNNIDGKQTYLLPMNQNGVKHYIGRGDFFLEGVYSKKFFLAGGVDVGAYLWDLLTCFGMMVRHGMISNTTIKNHIQGILNGHGFR</sequence>
<dbReference type="Gene3D" id="2.60.120.260">
    <property type="entry name" value="Galactose-binding domain-like"/>
    <property type="match status" value="1"/>
</dbReference>
<feature type="domain" description="Tail spike" evidence="1">
    <location>
        <begin position="121"/>
        <end position="330"/>
    </location>
</feature>
<organism evidence="2">
    <name type="scientific">Siphoviridae sp. ctV7t52</name>
    <dbReference type="NCBI Taxonomy" id="2826357"/>
    <lineage>
        <taxon>Viruses</taxon>
        <taxon>Duplodnaviria</taxon>
        <taxon>Heunggongvirae</taxon>
        <taxon>Uroviricota</taxon>
        <taxon>Caudoviricetes</taxon>
    </lineage>
</organism>
<dbReference type="InterPro" id="IPR007119">
    <property type="entry name" value="Phage_tail_spike_N"/>
</dbReference>
<accession>A0A8S5QNC0</accession>
<dbReference type="EMBL" id="BK015692">
    <property type="protein sequence ID" value="DAE20313.1"/>
    <property type="molecule type" value="Genomic_DNA"/>
</dbReference>
<name>A0A8S5QNC0_9CAUD</name>
<evidence type="ECO:0000259" key="1">
    <source>
        <dbReference type="Pfam" id="PF06605"/>
    </source>
</evidence>
<dbReference type="Pfam" id="PF06605">
    <property type="entry name" value="Prophage_tail"/>
    <property type="match status" value="1"/>
</dbReference>